<dbReference type="InterPro" id="IPR050797">
    <property type="entry name" value="Carb_Metab_Trans_Reg"/>
</dbReference>
<proteinExistence type="predicted"/>
<evidence type="ECO:0000256" key="1">
    <source>
        <dbReference type="ARBA" id="ARBA00023242"/>
    </source>
</evidence>
<sequence>MNPSQSVAKKACDKCRLRKIKCDLTQPCASCTARNFECTYATPHRKRGPAGRRLAEIRQQQGWRSAEQLQTPTSTTISPGHPVPKDGHALADGDALDHQAASTMSASWDMLGCLHGPGQPVTDAWTISEDEYLMPSSAGQTNQSLNHAFDDSMFSLRSRQPAPAGSLQRAPSFQPAASIWPMGITYENLIKWIDVYFERLYPTLPILKRSSIFARLLAQEHRTNPDFGAMLLALSAFSLIQPVRISEWSSACSRENMVNFILAESVKMRASVQFGENPSLDAVLTSVFLFACLFQRNQHNAAWFRLKEAVELGSMFGLGRSECYATCEPEQKQQRLQIYYLLSVTERAYALEKKHTITFLGHPSMETRSLLESVSAASDGDDLGIVIHDEAESSGMLGLLRLMALFDSVDENFVRCWNNQCDKSGGRCRFLDEPMAISIYQNLTRHSMQNGGLSSAEPLFANSPPTWFMNASLKDTQVADLMVNEQWLQNRFWHLCLSHEILSPQAEHPALQVYQAVNIAENTLRVYQSLSLSSLEVHGVGTIEKLYCIIESAVAAKRYGETMCYGTSAAERMSKLPHAFSSTSASLSPSDPLIHGFLDFFKKIRAGQHPFLGKLTELVGQELAIDGI</sequence>
<evidence type="ECO:0000313" key="5">
    <source>
        <dbReference type="Proteomes" id="UP000774617"/>
    </source>
</evidence>
<dbReference type="EMBL" id="JAGTJR010000066">
    <property type="protein sequence ID" value="KAH7020686.1"/>
    <property type="molecule type" value="Genomic_DNA"/>
</dbReference>
<feature type="compositionally biased region" description="Polar residues" evidence="2">
    <location>
        <begin position="62"/>
        <end position="78"/>
    </location>
</feature>
<protein>
    <submittedName>
        <fullName evidence="4">C6 transcription factor</fullName>
    </submittedName>
</protein>
<dbReference type="SMART" id="SM00066">
    <property type="entry name" value="GAL4"/>
    <property type="match status" value="1"/>
</dbReference>
<keyword evidence="5" id="KW-1185">Reference proteome</keyword>
<reference evidence="4 5" key="1">
    <citation type="journal article" date="2021" name="Nat. Commun.">
        <title>Genetic determinants of endophytism in the Arabidopsis root mycobiome.</title>
        <authorList>
            <person name="Mesny F."/>
            <person name="Miyauchi S."/>
            <person name="Thiergart T."/>
            <person name="Pickel B."/>
            <person name="Atanasova L."/>
            <person name="Karlsson M."/>
            <person name="Huettel B."/>
            <person name="Barry K.W."/>
            <person name="Haridas S."/>
            <person name="Chen C."/>
            <person name="Bauer D."/>
            <person name="Andreopoulos W."/>
            <person name="Pangilinan J."/>
            <person name="LaButti K."/>
            <person name="Riley R."/>
            <person name="Lipzen A."/>
            <person name="Clum A."/>
            <person name="Drula E."/>
            <person name="Henrissat B."/>
            <person name="Kohler A."/>
            <person name="Grigoriev I.V."/>
            <person name="Martin F.M."/>
            <person name="Hacquard S."/>
        </authorList>
    </citation>
    <scope>NUCLEOTIDE SEQUENCE [LARGE SCALE GENOMIC DNA]</scope>
    <source>
        <strain evidence="4 5">MPI-SDFR-AT-0080</strain>
    </source>
</reference>
<dbReference type="CDD" id="cd12148">
    <property type="entry name" value="fungal_TF_MHR"/>
    <property type="match status" value="1"/>
</dbReference>
<evidence type="ECO:0000259" key="3">
    <source>
        <dbReference type="PROSITE" id="PS50048"/>
    </source>
</evidence>
<dbReference type="PROSITE" id="PS00463">
    <property type="entry name" value="ZN2_CY6_FUNGAL_1"/>
    <property type="match status" value="1"/>
</dbReference>
<feature type="region of interest" description="Disordered" evidence="2">
    <location>
        <begin position="62"/>
        <end position="83"/>
    </location>
</feature>
<comment type="caution">
    <text evidence="4">The sequence shown here is derived from an EMBL/GenBank/DDBJ whole genome shotgun (WGS) entry which is preliminary data.</text>
</comment>
<organism evidence="4 5">
    <name type="scientific">Macrophomina phaseolina</name>
    <dbReference type="NCBI Taxonomy" id="35725"/>
    <lineage>
        <taxon>Eukaryota</taxon>
        <taxon>Fungi</taxon>
        <taxon>Dikarya</taxon>
        <taxon>Ascomycota</taxon>
        <taxon>Pezizomycotina</taxon>
        <taxon>Dothideomycetes</taxon>
        <taxon>Dothideomycetes incertae sedis</taxon>
        <taxon>Botryosphaeriales</taxon>
        <taxon>Botryosphaeriaceae</taxon>
        <taxon>Macrophomina</taxon>
    </lineage>
</organism>
<evidence type="ECO:0000313" key="4">
    <source>
        <dbReference type="EMBL" id="KAH7020686.1"/>
    </source>
</evidence>
<dbReference type="PANTHER" id="PTHR31668:SF30">
    <property type="entry name" value="ZN(II)2CYS6 TRANSCRIPTION FACTOR (EUROFUNG)"/>
    <property type="match status" value="1"/>
</dbReference>
<feature type="domain" description="Zn(2)-C6 fungal-type" evidence="3">
    <location>
        <begin position="11"/>
        <end position="40"/>
    </location>
</feature>
<dbReference type="CDD" id="cd00067">
    <property type="entry name" value="GAL4"/>
    <property type="match status" value="1"/>
</dbReference>
<keyword evidence="1" id="KW-0539">Nucleus</keyword>
<evidence type="ECO:0000256" key="2">
    <source>
        <dbReference type="SAM" id="MobiDB-lite"/>
    </source>
</evidence>
<gene>
    <name evidence="4" type="ORF">B0J12DRAFT_774048</name>
</gene>
<name>A0ABQ8FUY5_9PEZI</name>
<accession>A0ABQ8FUY5</accession>
<dbReference type="InterPro" id="IPR001138">
    <property type="entry name" value="Zn2Cys6_DnaBD"/>
</dbReference>
<dbReference type="PROSITE" id="PS50048">
    <property type="entry name" value="ZN2_CY6_FUNGAL_2"/>
    <property type="match status" value="1"/>
</dbReference>
<dbReference type="InterPro" id="IPR036864">
    <property type="entry name" value="Zn2-C6_fun-type_DNA-bd_sf"/>
</dbReference>
<dbReference type="PANTHER" id="PTHR31668">
    <property type="entry name" value="GLUCOSE TRANSPORT TRANSCRIPTION REGULATOR RGT1-RELATED-RELATED"/>
    <property type="match status" value="1"/>
</dbReference>
<dbReference type="Proteomes" id="UP000774617">
    <property type="component" value="Unassembled WGS sequence"/>
</dbReference>
<dbReference type="Gene3D" id="4.10.240.10">
    <property type="entry name" value="Zn(2)-C6 fungal-type DNA-binding domain"/>
    <property type="match status" value="1"/>
</dbReference>
<dbReference type="Pfam" id="PF00172">
    <property type="entry name" value="Zn_clus"/>
    <property type="match status" value="1"/>
</dbReference>
<dbReference type="SUPFAM" id="SSF57701">
    <property type="entry name" value="Zn2/Cys6 DNA-binding domain"/>
    <property type="match status" value="1"/>
</dbReference>